<dbReference type="Proteomes" id="UP000199013">
    <property type="component" value="Unassembled WGS sequence"/>
</dbReference>
<feature type="domain" description="Carrier" evidence="1">
    <location>
        <begin position="14"/>
        <end position="66"/>
    </location>
</feature>
<organism evidence="2 3">
    <name type="scientific">Candidatus Protofrankia californiensis</name>
    <dbReference type="NCBI Taxonomy" id="1839754"/>
    <lineage>
        <taxon>Bacteria</taxon>
        <taxon>Bacillati</taxon>
        <taxon>Actinomycetota</taxon>
        <taxon>Actinomycetes</taxon>
        <taxon>Frankiales</taxon>
        <taxon>Frankiaceae</taxon>
        <taxon>Protofrankia</taxon>
    </lineage>
</organism>
<evidence type="ECO:0000313" key="3">
    <source>
        <dbReference type="Proteomes" id="UP000199013"/>
    </source>
</evidence>
<dbReference type="Gene3D" id="1.10.1200.10">
    <property type="entry name" value="ACP-like"/>
    <property type="match status" value="1"/>
</dbReference>
<evidence type="ECO:0000259" key="1">
    <source>
        <dbReference type="Pfam" id="PF00550"/>
    </source>
</evidence>
<evidence type="ECO:0000313" key="2">
    <source>
        <dbReference type="EMBL" id="SBW23191.1"/>
    </source>
</evidence>
<dbReference type="Pfam" id="PF00550">
    <property type="entry name" value="PP-binding"/>
    <property type="match status" value="1"/>
</dbReference>
<name>A0A1C3P067_9ACTN</name>
<proteinExistence type="predicted"/>
<keyword evidence="3" id="KW-1185">Reference proteome</keyword>
<accession>A0A1C3P067</accession>
<dbReference type="InterPro" id="IPR036736">
    <property type="entry name" value="ACP-like_sf"/>
</dbReference>
<dbReference type="SUPFAM" id="SSF47336">
    <property type="entry name" value="ACP-like"/>
    <property type="match status" value="1"/>
</dbReference>
<protein>
    <recommendedName>
        <fullName evidence="1">Carrier domain-containing protein</fullName>
    </recommendedName>
</protein>
<dbReference type="EMBL" id="FLUV01001543">
    <property type="protein sequence ID" value="SBW23191.1"/>
    <property type="molecule type" value="Genomic_DNA"/>
</dbReference>
<gene>
    <name evidence="2" type="ORF">FDG2_3682</name>
</gene>
<dbReference type="InterPro" id="IPR009081">
    <property type="entry name" value="PP-bd_ACP"/>
</dbReference>
<sequence>MSTDEKIPTVTPAEIENILVAETGVSPGTIRESGTTPLVDLGIDSLAVLQLQAALADRFGTELPEDVGGWTLAHIVAFVNGDVNGHVNGRR</sequence>
<reference evidence="3" key="1">
    <citation type="submission" date="2016-02" db="EMBL/GenBank/DDBJ databases">
        <authorList>
            <person name="Wibberg D."/>
        </authorList>
    </citation>
    <scope>NUCLEOTIDE SEQUENCE [LARGE SCALE GENOMIC DNA]</scope>
</reference>
<dbReference type="AlphaFoldDB" id="A0A1C3P067"/>